<keyword evidence="3" id="KW-1185">Reference proteome</keyword>
<dbReference type="SUPFAM" id="SSF82153">
    <property type="entry name" value="FAS1 domain"/>
    <property type="match status" value="1"/>
</dbReference>
<protein>
    <submittedName>
        <fullName evidence="2">Beta-Ig-H3/fasciclin</fullName>
    </submittedName>
</protein>
<dbReference type="InterPro" id="IPR000782">
    <property type="entry name" value="FAS1_domain"/>
</dbReference>
<dbReference type="InterPro" id="IPR036378">
    <property type="entry name" value="FAS1_dom_sf"/>
</dbReference>
<dbReference type="eggNOG" id="COG2335">
    <property type="taxonomic scope" value="Bacteria"/>
</dbReference>
<gene>
    <name evidence="2" type="ORF">Mucpa_5110</name>
</gene>
<dbReference type="Proteomes" id="UP000002774">
    <property type="component" value="Chromosome"/>
</dbReference>
<dbReference type="SMART" id="SM00554">
    <property type="entry name" value="FAS1"/>
    <property type="match status" value="1"/>
</dbReference>
<feature type="domain" description="FAS1" evidence="1">
    <location>
        <begin position="39"/>
        <end position="161"/>
    </location>
</feature>
<dbReference type="Pfam" id="PF02469">
    <property type="entry name" value="Fasciclin"/>
    <property type="match status" value="1"/>
</dbReference>
<dbReference type="OrthoDB" id="831756at2"/>
<evidence type="ECO:0000313" key="2">
    <source>
        <dbReference type="EMBL" id="EHQ29185.1"/>
    </source>
</evidence>
<dbReference type="AlphaFoldDB" id="H1Y0W0"/>
<reference evidence="2" key="1">
    <citation type="submission" date="2011-09" db="EMBL/GenBank/DDBJ databases">
        <title>The permanent draft genome of Mucilaginibacter paludis DSM 18603.</title>
        <authorList>
            <consortium name="US DOE Joint Genome Institute (JGI-PGF)"/>
            <person name="Lucas S."/>
            <person name="Han J."/>
            <person name="Lapidus A."/>
            <person name="Bruce D."/>
            <person name="Goodwin L."/>
            <person name="Pitluck S."/>
            <person name="Peters L."/>
            <person name="Kyrpides N."/>
            <person name="Mavromatis K."/>
            <person name="Ivanova N."/>
            <person name="Mikhailova N."/>
            <person name="Held B."/>
            <person name="Detter J.C."/>
            <person name="Tapia R."/>
            <person name="Han C."/>
            <person name="Land M."/>
            <person name="Hauser L."/>
            <person name="Markowitz V."/>
            <person name="Cheng J.-F."/>
            <person name="Hugenholtz P."/>
            <person name="Woyke T."/>
            <person name="Wu D."/>
            <person name="Tindall B."/>
            <person name="Brambilla E."/>
            <person name="Klenk H.-P."/>
            <person name="Eisen J.A."/>
        </authorList>
    </citation>
    <scope>NUCLEOTIDE SEQUENCE [LARGE SCALE GENOMIC DNA]</scope>
    <source>
        <strain evidence="2">DSM 18603</strain>
    </source>
</reference>
<proteinExistence type="predicted"/>
<dbReference type="Gene3D" id="2.30.180.10">
    <property type="entry name" value="FAS1 domain"/>
    <property type="match status" value="1"/>
</dbReference>
<dbReference type="PROSITE" id="PS50213">
    <property type="entry name" value="FAS1"/>
    <property type="match status" value="1"/>
</dbReference>
<evidence type="ECO:0000259" key="1">
    <source>
        <dbReference type="PROSITE" id="PS50213"/>
    </source>
</evidence>
<name>H1Y0W0_9SPHI</name>
<dbReference type="EMBL" id="CM001403">
    <property type="protein sequence ID" value="EHQ29185.1"/>
    <property type="molecule type" value="Genomic_DNA"/>
</dbReference>
<dbReference type="HOGENOM" id="CLU_549595_0_0_10"/>
<accession>H1Y0W0</accession>
<dbReference type="PROSITE" id="PS51257">
    <property type="entry name" value="PROKAR_LIPOPROTEIN"/>
    <property type="match status" value="1"/>
</dbReference>
<sequence length="503" mass="54821">MKHHLCHRYYVLLVFCTMVISSCKSPWDKHDTVTNSVLAINLLDQINQNPNLSKFSQYLAQTGYDKVIASSKTFTVWAPTNTALQAVDASILGDTVKLKQFIGNHLSNLSYTTNMASPSIRVKTLNGKNATFTPTTFENANITTANQYVANGILHIIDAAVIPKLNIWDYVNSLTTVGQKQLAYLQSQNYIYQDTTLATVTGVGSNGKPILKPGTGLVNANYYLNQTANLKDEDQMLTYIVLTDAAYDTENNKVNKYFATSSIDSTAKLAAFNVTKDLVIKGAYVPSALPDTLLSINNIKVPVLRGANIVQSYAASNGVVYVMSSANFKLVEKVPPIVIQGEDATFFARTDKGAAIVYRLRKDPAGIAYKDIYIATNTAATLTPLFYAGYTINNANSVTYKVYQRAINEQMTAGTAATSTAPAVQPAPILFSQQLSIYSPFSATPTQFGFQTVASFNYSEVLIGTFTNTRYGYLKFTNSGANSTTANANSITLDYLKLVPTLP</sequence>
<dbReference type="RefSeq" id="WP_008510229.1">
    <property type="nucleotide sequence ID" value="NZ_CM001403.1"/>
</dbReference>
<dbReference type="STRING" id="714943.Mucpa_5110"/>
<evidence type="ECO:0000313" key="3">
    <source>
        <dbReference type="Proteomes" id="UP000002774"/>
    </source>
</evidence>
<organism evidence="2 3">
    <name type="scientific">Mucilaginibacter paludis DSM 18603</name>
    <dbReference type="NCBI Taxonomy" id="714943"/>
    <lineage>
        <taxon>Bacteria</taxon>
        <taxon>Pseudomonadati</taxon>
        <taxon>Bacteroidota</taxon>
        <taxon>Sphingobacteriia</taxon>
        <taxon>Sphingobacteriales</taxon>
        <taxon>Sphingobacteriaceae</taxon>
        <taxon>Mucilaginibacter</taxon>
    </lineage>
</organism>